<gene>
    <name evidence="4" type="ORF">H9X83_03360</name>
</gene>
<comment type="caution">
    <text evidence="4">The sequence shown here is derived from an EMBL/GenBank/DDBJ whole genome shotgun (WGS) entry which is preliminary data.</text>
</comment>
<proteinExistence type="predicted"/>
<dbReference type="InterPro" id="IPR015797">
    <property type="entry name" value="NUDIX_hydrolase-like_dom_sf"/>
</dbReference>
<reference evidence="4 5" key="1">
    <citation type="journal article" date="2021" name="Sci. Rep.">
        <title>The distribution of antibiotic resistance genes in chicken gut microbiota commensals.</title>
        <authorList>
            <person name="Juricova H."/>
            <person name="Matiasovicova J."/>
            <person name="Kubasova T."/>
            <person name="Cejkova D."/>
            <person name="Rychlik I."/>
        </authorList>
    </citation>
    <scope>NUCLEOTIDE SEQUENCE [LARGE SCALE GENOMIC DNA]</scope>
    <source>
        <strain evidence="4 5">An431b</strain>
    </source>
</reference>
<sequence length="176" mass="19810">MSYEVLESKLTYEGKIVKVTVDKLQMPDGKTALRETVIRGKNAAAVLPIDADGKIIFVRQYRHAFGEMLLEIPAGVLEEGEDPMEGVARELAEETGNLAGKLEYICELYPTVGYCTEKIYLYFASELTLCQQCLDPDEFIEIERYTPEEAVEMIRDGRIKDAKTVAAVFAYQMGHK</sequence>
<keyword evidence="5" id="KW-1185">Reference proteome</keyword>
<evidence type="ECO:0000313" key="5">
    <source>
        <dbReference type="Proteomes" id="UP000729290"/>
    </source>
</evidence>
<organism evidence="4 5">
    <name type="scientific">Anaerotignum lactatifermentans</name>
    <dbReference type="NCBI Taxonomy" id="160404"/>
    <lineage>
        <taxon>Bacteria</taxon>
        <taxon>Bacillati</taxon>
        <taxon>Bacillota</taxon>
        <taxon>Clostridia</taxon>
        <taxon>Lachnospirales</taxon>
        <taxon>Anaerotignaceae</taxon>
        <taxon>Anaerotignum</taxon>
    </lineage>
</organism>
<comment type="cofactor">
    <cofactor evidence="1">
        <name>Mg(2+)</name>
        <dbReference type="ChEBI" id="CHEBI:18420"/>
    </cofactor>
</comment>
<dbReference type="InterPro" id="IPR000086">
    <property type="entry name" value="NUDIX_hydrolase_dom"/>
</dbReference>
<accession>A0ABS2G835</accession>
<evidence type="ECO:0000256" key="1">
    <source>
        <dbReference type="ARBA" id="ARBA00001946"/>
    </source>
</evidence>
<dbReference type="InterPro" id="IPR020084">
    <property type="entry name" value="NUDIX_hydrolase_CS"/>
</dbReference>
<dbReference type="PROSITE" id="PS51462">
    <property type="entry name" value="NUDIX"/>
    <property type="match status" value="1"/>
</dbReference>
<dbReference type="Gene3D" id="3.90.79.10">
    <property type="entry name" value="Nucleoside Triphosphate Pyrophosphohydrolase"/>
    <property type="match status" value="1"/>
</dbReference>
<dbReference type="PANTHER" id="PTHR11839:SF18">
    <property type="entry name" value="NUDIX HYDROLASE DOMAIN-CONTAINING PROTEIN"/>
    <property type="match status" value="1"/>
</dbReference>
<keyword evidence="2 4" id="KW-0378">Hydrolase</keyword>
<evidence type="ECO:0000259" key="3">
    <source>
        <dbReference type="PROSITE" id="PS51462"/>
    </source>
</evidence>
<evidence type="ECO:0000256" key="2">
    <source>
        <dbReference type="ARBA" id="ARBA00022801"/>
    </source>
</evidence>
<dbReference type="CDD" id="cd03424">
    <property type="entry name" value="NUDIX_ADPRase_Nudt5_UGPPase_Nudt14"/>
    <property type="match status" value="1"/>
</dbReference>
<dbReference type="PANTHER" id="PTHR11839">
    <property type="entry name" value="UDP/ADP-SUGAR PYROPHOSPHATASE"/>
    <property type="match status" value="1"/>
</dbReference>
<dbReference type="GO" id="GO:0016787">
    <property type="term" value="F:hydrolase activity"/>
    <property type="evidence" value="ECO:0007669"/>
    <property type="project" value="UniProtKB-KW"/>
</dbReference>
<dbReference type="PROSITE" id="PS00893">
    <property type="entry name" value="NUDIX_BOX"/>
    <property type="match status" value="1"/>
</dbReference>
<protein>
    <submittedName>
        <fullName evidence="4">NUDIX hydrolase</fullName>
    </submittedName>
</protein>
<dbReference type="Proteomes" id="UP000729290">
    <property type="component" value="Unassembled WGS sequence"/>
</dbReference>
<dbReference type="SUPFAM" id="SSF55811">
    <property type="entry name" value="Nudix"/>
    <property type="match status" value="1"/>
</dbReference>
<dbReference type="Pfam" id="PF00293">
    <property type="entry name" value="NUDIX"/>
    <property type="match status" value="1"/>
</dbReference>
<name>A0ABS2G835_9FIRM</name>
<feature type="domain" description="Nudix hydrolase" evidence="3">
    <location>
        <begin position="39"/>
        <end position="167"/>
    </location>
</feature>
<dbReference type="RefSeq" id="WP_205134029.1">
    <property type="nucleotide sequence ID" value="NZ_JACSNT010000011.1"/>
</dbReference>
<evidence type="ECO:0000313" key="4">
    <source>
        <dbReference type="EMBL" id="MBM6877200.1"/>
    </source>
</evidence>
<dbReference type="EMBL" id="JACSNV010000003">
    <property type="protein sequence ID" value="MBM6877200.1"/>
    <property type="molecule type" value="Genomic_DNA"/>
</dbReference>